<gene>
    <name evidence="5" type="ORF">FEM01_08955</name>
</gene>
<dbReference type="PROSITE" id="PS00622">
    <property type="entry name" value="HTH_LUXR_1"/>
    <property type="match status" value="1"/>
</dbReference>
<keyword evidence="3" id="KW-0804">Transcription</keyword>
<dbReference type="OrthoDB" id="9774661at2"/>
<dbReference type="AlphaFoldDB" id="A0A5R8ZCY0"/>
<dbReference type="GO" id="GO:0006355">
    <property type="term" value="P:regulation of DNA-templated transcription"/>
    <property type="evidence" value="ECO:0007669"/>
    <property type="project" value="InterPro"/>
</dbReference>
<dbReference type="PRINTS" id="PR00038">
    <property type="entry name" value="HTHLUXR"/>
</dbReference>
<feature type="domain" description="HTH luxR-type" evidence="4">
    <location>
        <begin position="167"/>
        <end position="232"/>
    </location>
</feature>
<keyword evidence="2" id="KW-0238">DNA-binding</keyword>
<dbReference type="CDD" id="cd06170">
    <property type="entry name" value="LuxR_C_like"/>
    <property type="match status" value="1"/>
</dbReference>
<dbReference type="Proteomes" id="UP000309819">
    <property type="component" value="Unassembled WGS sequence"/>
</dbReference>
<evidence type="ECO:0000256" key="1">
    <source>
        <dbReference type="ARBA" id="ARBA00023015"/>
    </source>
</evidence>
<dbReference type="EMBL" id="VAUO01000002">
    <property type="protein sequence ID" value="TLP63600.1"/>
    <property type="molecule type" value="Genomic_DNA"/>
</dbReference>
<proteinExistence type="predicted"/>
<evidence type="ECO:0000313" key="6">
    <source>
        <dbReference type="Proteomes" id="UP000309819"/>
    </source>
</evidence>
<comment type="caution">
    <text evidence="5">The sequence shown here is derived from an EMBL/GenBank/DDBJ whole genome shotgun (WGS) entry which is preliminary data.</text>
</comment>
<dbReference type="GO" id="GO:0003677">
    <property type="term" value="F:DNA binding"/>
    <property type="evidence" value="ECO:0007669"/>
    <property type="project" value="UniProtKB-KW"/>
</dbReference>
<evidence type="ECO:0000256" key="2">
    <source>
        <dbReference type="ARBA" id="ARBA00023125"/>
    </source>
</evidence>
<dbReference type="SUPFAM" id="SSF46894">
    <property type="entry name" value="C-terminal effector domain of the bipartite response regulators"/>
    <property type="match status" value="1"/>
</dbReference>
<keyword evidence="1" id="KW-0805">Transcription regulation</keyword>
<dbReference type="PROSITE" id="PS50043">
    <property type="entry name" value="HTH_LUXR_2"/>
    <property type="match status" value="1"/>
</dbReference>
<dbReference type="RefSeq" id="WP_138219063.1">
    <property type="nucleotide sequence ID" value="NZ_VAUO01000002.1"/>
</dbReference>
<accession>A0A5R8ZCY0</accession>
<organism evidence="5 6">
    <name type="scientific">Pseudomonas mosselii</name>
    <dbReference type="NCBI Taxonomy" id="78327"/>
    <lineage>
        <taxon>Bacteria</taxon>
        <taxon>Pseudomonadati</taxon>
        <taxon>Pseudomonadota</taxon>
        <taxon>Gammaproteobacteria</taxon>
        <taxon>Pseudomonadales</taxon>
        <taxon>Pseudomonadaceae</taxon>
        <taxon>Pseudomonas</taxon>
    </lineage>
</organism>
<name>A0A5R8ZCY0_9PSED</name>
<dbReference type="Gene3D" id="3.30.450.80">
    <property type="entry name" value="Transcription factor LuxR-like, autoinducer-binding domain"/>
    <property type="match status" value="1"/>
</dbReference>
<dbReference type="SMART" id="SM00421">
    <property type="entry name" value="HTH_LUXR"/>
    <property type="match status" value="1"/>
</dbReference>
<dbReference type="InterPro" id="IPR016032">
    <property type="entry name" value="Sig_transdc_resp-reg_C-effctor"/>
</dbReference>
<dbReference type="InterPro" id="IPR036388">
    <property type="entry name" value="WH-like_DNA-bd_sf"/>
</dbReference>
<dbReference type="SUPFAM" id="SSF75516">
    <property type="entry name" value="Pheromone-binding domain of LuxR-like quorum-sensing transcription factors"/>
    <property type="match status" value="1"/>
</dbReference>
<dbReference type="PANTHER" id="PTHR44688">
    <property type="entry name" value="DNA-BINDING TRANSCRIPTIONAL ACTIVATOR DEVR_DOSR"/>
    <property type="match status" value="1"/>
</dbReference>
<dbReference type="Pfam" id="PF00196">
    <property type="entry name" value="GerE"/>
    <property type="match status" value="1"/>
</dbReference>
<evidence type="ECO:0000256" key="3">
    <source>
        <dbReference type="ARBA" id="ARBA00023163"/>
    </source>
</evidence>
<dbReference type="Pfam" id="PF03472">
    <property type="entry name" value="Autoind_bind"/>
    <property type="match status" value="1"/>
</dbReference>
<dbReference type="Gene3D" id="1.10.10.10">
    <property type="entry name" value="Winged helix-like DNA-binding domain superfamily/Winged helix DNA-binding domain"/>
    <property type="match status" value="1"/>
</dbReference>
<dbReference type="InterPro" id="IPR005143">
    <property type="entry name" value="TF_LuxR_autoind-bd_dom"/>
</dbReference>
<evidence type="ECO:0000313" key="5">
    <source>
        <dbReference type="EMBL" id="TLP63600.1"/>
    </source>
</evidence>
<sequence>MTQWNSEQLLALLQETDPQCLFDRAVGLAQLLDMEFVGLSLHLHIAAHSPQIILYNNYPREWNEHYKQEHLIGIDPTVSKCHQTTLPVLWTDELFQEVPHLREAIRNQGMAHGWTQSVHDLRHNESQLSVSRRLGAIRPAELYTKSAQVMWLCHTLHAALSEHHLARFNPTPQLSERELEVLKWSAAGKTASDVATILSLSTSTVNFHIRNVISKTNAANKAGAIAIAALRGLL</sequence>
<reference evidence="5 6" key="1">
    <citation type="submission" date="2019-05" db="EMBL/GenBank/DDBJ databases">
        <title>Pseudomonas sp. SC006 isolated from lettuce that can produce HBGAs.</title>
        <authorList>
            <person name="Wang D."/>
            <person name="Liao N."/>
            <person name="Liu D."/>
            <person name="Zhang Z."/>
            <person name="Zou S."/>
        </authorList>
    </citation>
    <scope>NUCLEOTIDE SEQUENCE [LARGE SCALE GENOMIC DNA]</scope>
    <source>
        <strain evidence="5 6">SC006</strain>
    </source>
</reference>
<dbReference type="InterPro" id="IPR000792">
    <property type="entry name" value="Tscrpt_reg_LuxR_C"/>
</dbReference>
<evidence type="ECO:0000259" key="4">
    <source>
        <dbReference type="PROSITE" id="PS50043"/>
    </source>
</evidence>
<dbReference type="InterPro" id="IPR036693">
    <property type="entry name" value="TF_LuxR_autoind-bd_dom_sf"/>
</dbReference>
<keyword evidence="6" id="KW-1185">Reference proteome</keyword>
<dbReference type="PANTHER" id="PTHR44688:SF25">
    <property type="entry name" value="HTH LUXR-TYPE DOMAIN-CONTAINING PROTEIN"/>
    <property type="match status" value="1"/>
</dbReference>
<protein>
    <submittedName>
        <fullName evidence="5">LuxR family transcriptional regulator</fullName>
    </submittedName>
</protein>